<dbReference type="EMBL" id="CM042018">
    <property type="protein sequence ID" value="KAI3828055.1"/>
    <property type="molecule type" value="Genomic_DNA"/>
</dbReference>
<comment type="caution">
    <text evidence="1">The sequence shown here is derived from an EMBL/GenBank/DDBJ whole genome shotgun (WGS) entry which is preliminary data.</text>
</comment>
<name>A0ACB9K783_9ASTR</name>
<evidence type="ECO:0000313" key="2">
    <source>
        <dbReference type="Proteomes" id="UP001056120"/>
    </source>
</evidence>
<gene>
    <name evidence="1" type="ORF">L1987_02150</name>
</gene>
<keyword evidence="2" id="KW-1185">Reference proteome</keyword>
<reference evidence="2" key="1">
    <citation type="journal article" date="2022" name="Mol. Ecol. Resour.">
        <title>The genomes of chicory, endive, great burdock and yacon provide insights into Asteraceae palaeo-polyploidization history and plant inulin production.</title>
        <authorList>
            <person name="Fan W."/>
            <person name="Wang S."/>
            <person name="Wang H."/>
            <person name="Wang A."/>
            <person name="Jiang F."/>
            <person name="Liu H."/>
            <person name="Zhao H."/>
            <person name="Xu D."/>
            <person name="Zhang Y."/>
        </authorList>
    </citation>
    <scope>NUCLEOTIDE SEQUENCE [LARGE SCALE GENOMIC DNA]</scope>
    <source>
        <strain evidence="2">cv. Yunnan</strain>
    </source>
</reference>
<accession>A0ACB9K783</accession>
<organism evidence="1 2">
    <name type="scientific">Smallanthus sonchifolius</name>
    <dbReference type="NCBI Taxonomy" id="185202"/>
    <lineage>
        <taxon>Eukaryota</taxon>
        <taxon>Viridiplantae</taxon>
        <taxon>Streptophyta</taxon>
        <taxon>Embryophyta</taxon>
        <taxon>Tracheophyta</taxon>
        <taxon>Spermatophyta</taxon>
        <taxon>Magnoliopsida</taxon>
        <taxon>eudicotyledons</taxon>
        <taxon>Gunneridae</taxon>
        <taxon>Pentapetalae</taxon>
        <taxon>asterids</taxon>
        <taxon>campanulids</taxon>
        <taxon>Asterales</taxon>
        <taxon>Asteraceae</taxon>
        <taxon>Asteroideae</taxon>
        <taxon>Heliantheae alliance</taxon>
        <taxon>Millerieae</taxon>
        <taxon>Smallanthus</taxon>
    </lineage>
</organism>
<reference evidence="1 2" key="2">
    <citation type="journal article" date="2022" name="Mol. Ecol. Resour.">
        <title>The genomes of chicory, endive, great burdock and yacon provide insights into Asteraceae paleo-polyploidization history and plant inulin production.</title>
        <authorList>
            <person name="Fan W."/>
            <person name="Wang S."/>
            <person name="Wang H."/>
            <person name="Wang A."/>
            <person name="Jiang F."/>
            <person name="Liu H."/>
            <person name="Zhao H."/>
            <person name="Xu D."/>
            <person name="Zhang Y."/>
        </authorList>
    </citation>
    <scope>NUCLEOTIDE SEQUENCE [LARGE SCALE GENOMIC DNA]</scope>
    <source>
        <strain evidence="2">cv. Yunnan</strain>
        <tissue evidence="1">Leaves</tissue>
    </source>
</reference>
<sequence length="187" mass="21308">MLELNLEFRSVAFLFLTSICFTSLVQYIGNSGRDIEHKIDNIRKYNTITVPDQDTYDINRLRGNVNRAVNSTPGDSSVSKYNGLLLPYRLWPEETLDRVSSAVNCSELIRSYNPYVDFSLGSGLAYIPGRDPGYIQHCTWKLSFEDEPRGIAAFLRRCSFNISIRRKAALGISTIKRGSTMYIKRCM</sequence>
<dbReference type="Proteomes" id="UP001056120">
    <property type="component" value="Linkage Group LG01"/>
</dbReference>
<evidence type="ECO:0000313" key="1">
    <source>
        <dbReference type="EMBL" id="KAI3828055.1"/>
    </source>
</evidence>
<proteinExistence type="predicted"/>
<protein>
    <submittedName>
        <fullName evidence="1">Uncharacterized protein</fullName>
    </submittedName>
</protein>